<keyword evidence="2" id="KW-1185">Reference proteome</keyword>
<dbReference type="HOGENOM" id="CLU_1929971_0_0_1"/>
<protein>
    <submittedName>
        <fullName evidence="1">Uncharacterized protein</fullName>
    </submittedName>
</protein>
<evidence type="ECO:0000313" key="1">
    <source>
        <dbReference type="EnsemblMetazoa" id="MESCA005197-PA"/>
    </source>
</evidence>
<dbReference type="Proteomes" id="UP000015102">
    <property type="component" value="Unassembled WGS sequence"/>
</dbReference>
<reference evidence="1" key="2">
    <citation type="submission" date="2015-06" db="UniProtKB">
        <authorList>
            <consortium name="EnsemblMetazoa"/>
        </authorList>
    </citation>
    <scope>IDENTIFICATION</scope>
</reference>
<reference evidence="2" key="1">
    <citation type="submission" date="2013-02" db="EMBL/GenBank/DDBJ databases">
        <authorList>
            <person name="Hughes D."/>
        </authorList>
    </citation>
    <scope>NUCLEOTIDE SEQUENCE</scope>
    <source>
        <strain>Durham</strain>
        <strain evidence="2">NC isolate 2 -- Noor lab</strain>
    </source>
</reference>
<dbReference type="EnsemblMetazoa" id="MESCA005197-RA">
    <property type="protein sequence ID" value="MESCA005197-PA"/>
    <property type="gene ID" value="MESCA005197"/>
</dbReference>
<accession>T1GNN9</accession>
<name>T1GNN9_MEGSC</name>
<dbReference type="AlphaFoldDB" id="T1GNN9"/>
<organism evidence="1 2">
    <name type="scientific">Megaselia scalaris</name>
    <name type="common">Humpbacked fly</name>
    <name type="synonym">Phora scalaris</name>
    <dbReference type="NCBI Taxonomy" id="36166"/>
    <lineage>
        <taxon>Eukaryota</taxon>
        <taxon>Metazoa</taxon>
        <taxon>Ecdysozoa</taxon>
        <taxon>Arthropoda</taxon>
        <taxon>Hexapoda</taxon>
        <taxon>Insecta</taxon>
        <taxon>Pterygota</taxon>
        <taxon>Neoptera</taxon>
        <taxon>Endopterygota</taxon>
        <taxon>Diptera</taxon>
        <taxon>Brachycera</taxon>
        <taxon>Muscomorpha</taxon>
        <taxon>Platypezoidea</taxon>
        <taxon>Phoridae</taxon>
        <taxon>Megaseliini</taxon>
        <taxon>Megaselia</taxon>
    </lineage>
</organism>
<sequence length="131" mass="15126">MSRLAVSEISQTKLHLMIEFSDVVRNCKNFLRSCDYDEYLNNPYLVKEVSGKLPLSKMIKRQKKASCLESFAMFDSADYICIMDKILANDLGITGPVTFELIFNARNSTFQKRRPFSYTDSSLPRYSSRNL</sequence>
<dbReference type="EMBL" id="CAQQ02002447">
    <property type="status" value="NOT_ANNOTATED_CDS"/>
    <property type="molecule type" value="Genomic_DNA"/>
</dbReference>
<evidence type="ECO:0000313" key="2">
    <source>
        <dbReference type="Proteomes" id="UP000015102"/>
    </source>
</evidence>
<proteinExistence type="predicted"/>